<proteinExistence type="predicted"/>
<dbReference type="PANTHER" id="PTHR44360">
    <property type="entry name" value="DNAJ HOMOLOG SUBFAMILY B MEMBER 9"/>
    <property type="match status" value="1"/>
</dbReference>
<dbReference type="PRINTS" id="PR00625">
    <property type="entry name" value="JDOMAIN"/>
</dbReference>
<accession>A0AAW0U752</accession>
<evidence type="ECO:0000256" key="2">
    <source>
        <dbReference type="ARBA" id="ARBA00040158"/>
    </source>
</evidence>
<evidence type="ECO:0000313" key="9">
    <source>
        <dbReference type="Proteomes" id="UP001487740"/>
    </source>
</evidence>
<comment type="subunit">
    <text evidence="5">Interacts with HSPA5/BiP; interaction is direct. Interacts with ERN1/IRE1 (via the luminal region). Interacts with DERL1.</text>
</comment>
<dbReference type="GO" id="GO:0005783">
    <property type="term" value="C:endoplasmic reticulum"/>
    <property type="evidence" value="ECO:0007669"/>
    <property type="project" value="TreeGrafter"/>
</dbReference>
<dbReference type="GO" id="GO:0051087">
    <property type="term" value="F:protein-folding chaperone binding"/>
    <property type="evidence" value="ECO:0007669"/>
    <property type="project" value="TreeGrafter"/>
</dbReference>
<evidence type="ECO:0000256" key="3">
    <source>
        <dbReference type="ARBA" id="ARBA00041533"/>
    </source>
</evidence>
<keyword evidence="6" id="KW-0732">Signal</keyword>
<dbReference type="CDD" id="cd06257">
    <property type="entry name" value="DnaJ"/>
    <property type="match status" value="1"/>
</dbReference>
<dbReference type="GO" id="GO:0036503">
    <property type="term" value="P:ERAD pathway"/>
    <property type="evidence" value="ECO:0007669"/>
    <property type="project" value="TreeGrafter"/>
</dbReference>
<dbReference type="SMART" id="SM00271">
    <property type="entry name" value="DnaJ"/>
    <property type="match status" value="1"/>
</dbReference>
<protein>
    <recommendedName>
        <fullName evidence="2">DnaJ homolog subfamily B member 9</fullName>
    </recommendedName>
    <alternativeName>
        <fullName evidence="3">Endoplasmic reticulum DNA J domain-containing protein 4</fullName>
    </alternativeName>
</protein>
<dbReference type="PANTHER" id="PTHR44360:SF1">
    <property type="entry name" value="DNAJ HOMOLOG SUBFAMILY B MEMBER 9"/>
    <property type="match status" value="1"/>
</dbReference>
<keyword evidence="9" id="KW-1185">Reference proteome</keyword>
<dbReference type="PROSITE" id="PS50076">
    <property type="entry name" value="DNAJ_2"/>
    <property type="match status" value="1"/>
</dbReference>
<feature type="domain" description="J" evidence="7">
    <location>
        <begin position="23"/>
        <end position="87"/>
    </location>
</feature>
<evidence type="ECO:0000259" key="7">
    <source>
        <dbReference type="PROSITE" id="PS50076"/>
    </source>
</evidence>
<dbReference type="InterPro" id="IPR036869">
    <property type="entry name" value="J_dom_sf"/>
</dbReference>
<evidence type="ECO:0000256" key="1">
    <source>
        <dbReference type="ARBA" id="ARBA00023186"/>
    </source>
</evidence>
<name>A0AAW0U752_SCYPA</name>
<comment type="function">
    <text evidence="4">Co-chaperone for Hsp70 protein HSPA5/BiP that acts as a key repressor of the ERN1/IRE1-mediated unfolded protein response (UPR). J domain-containing co-chaperones stimulate the ATPase activity of Hsp70 proteins and are required for efficient substrate recognition by Hsp70 proteins. In the unstressed endoplasmic reticulum, interacts with the luminal region of ERN1/IRE1 and selectively recruits HSPA5/BiP: HSPA5/BiP disrupts the dimerization of the active ERN1/IRE1 luminal region, thereby inactivating ERN1/IRE1. Also involved in endoplasmic reticulum-associated degradation (ERAD) of misfolded proteins. Required for survival of B-cell progenitors and normal antibody production.</text>
</comment>
<dbReference type="GO" id="GO:0051787">
    <property type="term" value="F:misfolded protein binding"/>
    <property type="evidence" value="ECO:0007669"/>
    <property type="project" value="TreeGrafter"/>
</dbReference>
<evidence type="ECO:0000256" key="6">
    <source>
        <dbReference type="SAM" id="SignalP"/>
    </source>
</evidence>
<feature type="signal peptide" evidence="6">
    <location>
        <begin position="1"/>
        <end position="20"/>
    </location>
</feature>
<evidence type="ECO:0000256" key="5">
    <source>
        <dbReference type="ARBA" id="ARBA00046365"/>
    </source>
</evidence>
<dbReference type="InterPro" id="IPR051948">
    <property type="entry name" value="Hsp70_co-chaperone_J-domain"/>
</dbReference>
<gene>
    <name evidence="8" type="ORF">O3P69_005566</name>
</gene>
<sequence length="231" mass="26590">MDLVLIWTYLLLSTVALVSCVRDYYEILGVKKNANDKEIKKAFRKLAIQYHPDKNKEEGAEEKFREIAEAYETLSDEDKRKERVAQGAPVATRDMPSTSTFDDLFADFDAFGGGFGGGFSSDFDDDFLDLEDFFGHSFRGRDHFGSHNTFFGPGGHFRQEDHMRRHRSAHNQAHQQAFRSQFQGQYHDPGQEFQQYQEQHEQPRFRASGGRTCRTVTQRVGNMVTTYTTCS</sequence>
<dbReference type="Pfam" id="PF00226">
    <property type="entry name" value="DnaJ"/>
    <property type="match status" value="1"/>
</dbReference>
<keyword evidence="1" id="KW-0143">Chaperone</keyword>
<dbReference type="SUPFAM" id="SSF46565">
    <property type="entry name" value="Chaperone J-domain"/>
    <property type="match status" value="1"/>
</dbReference>
<dbReference type="Proteomes" id="UP001487740">
    <property type="component" value="Unassembled WGS sequence"/>
</dbReference>
<dbReference type="AlphaFoldDB" id="A0AAW0U752"/>
<dbReference type="EMBL" id="JARAKH010000017">
    <property type="protein sequence ID" value="KAK8395540.1"/>
    <property type="molecule type" value="Genomic_DNA"/>
</dbReference>
<evidence type="ECO:0000313" key="8">
    <source>
        <dbReference type="EMBL" id="KAK8395540.1"/>
    </source>
</evidence>
<reference evidence="8 9" key="1">
    <citation type="submission" date="2023-03" db="EMBL/GenBank/DDBJ databases">
        <title>High-quality genome of Scylla paramamosain provides insights in environmental adaptation.</title>
        <authorList>
            <person name="Zhang L."/>
        </authorList>
    </citation>
    <scope>NUCLEOTIDE SEQUENCE [LARGE SCALE GENOMIC DNA]</scope>
    <source>
        <strain evidence="8">LZ_2023a</strain>
        <tissue evidence="8">Muscle</tissue>
    </source>
</reference>
<evidence type="ECO:0000256" key="4">
    <source>
        <dbReference type="ARBA" id="ARBA00045428"/>
    </source>
</evidence>
<comment type="caution">
    <text evidence="8">The sequence shown here is derived from an EMBL/GenBank/DDBJ whole genome shotgun (WGS) entry which is preliminary data.</text>
</comment>
<dbReference type="InterPro" id="IPR001623">
    <property type="entry name" value="DnaJ_domain"/>
</dbReference>
<organism evidence="8 9">
    <name type="scientific">Scylla paramamosain</name>
    <name type="common">Mud crab</name>
    <dbReference type="NCBI Taxonomy" id="85552"/>
    <lineage>
        <taxon>Eukaryota</taxon>
        <taxon>Metazoa</taxon>
        <taxon>Ecdysozoa</taxon>
        <taxon>Arthropoda</taxon>
        <taxon>Crustacea</taxon>
        <taxon>Multicrustacea</taxon>
        <taxon>Malacostraca</taxon>
        <taxon>Eumalacostraca</taxon>
        <taxon>Eucarida</taxon>
        <taxon>Decapoda</taxon>
        <taxon>Pleocyemata</taxon>
        <taxon>Brachyura</taxon>
        <taxon>Eubrachyura</taxon>
        <taxon>Portunoidea</taxon>
        <taxon>Portunidae</taxon>
        <taxon>Portuninae</taxon>
        <taxon>Scylla</taxon>
    </lineage>
</organism>
<feature type="chain" id="PRO_5043418515" description="DnaJ homolog subfamily B member 9" evidence="6">
    <location>
        <begin position="21"/>
        <end position="231"/>
    </location>
</feature>
<dbReference type="Gene3D" id="1.10.287.110">
    <property type="entry name" value="DnaJ domain"/>
    <property type="match status" value="1"/>
</dbReference>